<evidence type="ECO:0000256" key="1">
    <source>
        <dbReference type="SAM" id="MobiDB-lite"/>
    </source>
</evidence>
<feature type="region of interest" description="Disordered" evidence="1">
    <location>
        <begin position="79"/>
        <end position="110"/>
    </location>
</feature>
<reference evidence="2 3" key="1">
    <citation type="submission" date="2017-05" db="EMBL/GenBank/DDBJ databases">
        <title>The Genome Sequence of Tsuchiyaea wingfieldii DSM 27421.</title>
        <authorList>
            <person name="Cuomo C."/>
            <person name="Passer A."/>
            <person name="Billmyre B."/>
            <person name="Heitman J."/>
        </authorList>
    </citation>
    <scope>NUCLEOTIDE SEQUENCE [LARGE SCALE GENOMIC DNA]</scope>
    <source>
        <strain evidence="2 3">DSM 27421</strain>
    </source>
</reference>
<name>A0A5D3ALG9_9TREE</name>
<dbReference type="Proteomes" id="UP000322245">
    <property type="component" value="Unassembled WGS sequence"/>
</dbReference>
<feature type="region of interest" description="Disordered" evidence="1">
    <location>
        <begin position="1"/>
        <end position="45"/>
    </location>
</feature>
<gene>
    <name evidence="2" type="ORF">B9479_008380</name>
</gene>
<protein>
    <submittedName>
        <fullName evidence="2">Uncharacterized protein</fullName>
    </submittedName>
</protein>
<evidence type="ECO:0000313" key="3">
    <source>
        <dbReference type="Proteomes" id="UP000322245"/>
    </source>
</evidence>
<organism evidence="2 3">
    <name type="scientific">Cryptococcus floricola</name>
    <dbReference type="NCBI Taxonomy" id="2591691"/>
    <lineage>
        <taxon>Eukaryota</taxon>
        <taxon>Fungi</taxon>
        <taxon>Dikarya</taxon>
        <taxon>Basidiomycota</taxon>
        <taxon>Agaricomycotina</taxon>
        <taxon>Tremellomycetes</taxon>
        <taxon>Tremellales</taxon>
        <taxon>Cryptococcaceae</taxon>
        <taxon>Cryptococcus</taxon>
    </lineage>
</organism>
<keyword evidence="3" id="KW-1185">Reference proteome</keyword>
<feature type="compositionally biased region" description="Low complexity" evidence="1">
    <location>
        <begin position="81"/>
        <end position="96"/>
    </location>
</feature>
<dbReference type="EMBL" id="NIDF01000546">
    <property type="protein sequence ID" value="TYJ51071.1"/>
    <property type="molecule type" value="Genomic_DNA"/>
</dbReference>
<feature type="non-terminal residue" evidence="2">
    <location>
        <position position="110"/>
    </location>
</feature>
<dbReference type="AlphaFoldDB" id="A0A5D3ALG9"/>
<accession>A0A5D3ALG9</accession>
<proteinExistence type="predicted"/>
<sequence length="110" mass="11616">MAMRRGYSRSRQLFTGRVAPSSSATNKGVRRHSTCRQMGCGGDRPALEGACVTREVVARPELASLNPILDTVNPIAAPVNPTSTAPDAITAPAATRWPPPPSPRHSTTPS</sequence>
<evidence type="ECO:0000313" key="2">
    <source>
        <dbReference type="EMBL" id="TYJ51071.1"/>
    </source>
</evidence>
<comment type="caution">
    <text evidence="2">The sequence shown here is derived from an EMBL/GenBank/DDBJ whole genome shotgun (WGS) entry which is preliminary data.</text>
</comment>